<dbReference type="AlphaFoldDB" id="A0A6M3IZN0"/>
<sequence length="106" mass="12247">MIYFIRESSGEHVKIGYTHKNVVSRLSDLQVGNPRDLIIEAVHPGGRKIERLLHKAFKPYAIRGEWFVYADIIRAYASQARTIPYIDTKGVSSSDLIEYMYNWMAL</sequence>
<dbReference type="InterPro" id="IPR018306">
    <property type="entry name" value="Phage_T5_Orf172_DNA-bd"/>
</dbReference>
<gene>
    <name evidence="3" type="ORF">MM415A02362_0001</name>
    <name evidence="2" type="ORF">MM415B00664_0004</name>
</gene>
<dbReference type="EMBL" id="MT142028">
    <property type="protein sequence ID" value="QJA73443.1"/>
    <property type="molecule type" value="Genomic_DNA"/>
</dbReference>
<dbReference type="SMART" id="SM00974">
    <property type="entry name" value="T5orf172"/>
    <property type="match status" value="1"/>
</dbReference>
<evidence type="ECO:0000313" key="3">
    <source>
        <dbReference type="EMBL" id="QJA73443.1"/>
    </source>
</evidence>
<dbReference type="EMBL" id="MT141488">
    <property type="protein sequence ID" value="QJA63013.1"/>
    <property type="molecule type" value="Genomic_DNA"/>
</dbReference>
<evidence type="ECO:0000259" key="1">
    <source>
        <dbReference type="SMART" id="SM00974"/>
    </source>
</evidence>
<accession>A0A6M3IZN0</accession>
<organism evidence="2">
    <name type="scientific">viral metagenome</name>
    <dbReference type="NCBI Taxonomy" id="1070528"/>
    <lineage>
        <taxon>unclassified sequences</taxon>
        <taxon>metagenomes</taxon>
        <taxon>organismal metagenomes</taxon>
    </lineage>
</organism>
<reference evidence="2" key="1">
    <citation type="submission" date="2020-03" db="EMBL/GenBank/DDBJ databases">
        <title>The deep terrestrial virosphere.</title>
        <authorList>
            <person name="Holmfeldt K."/>
            <person name="Nilsson E."/>
            <person name="Simone D."/>
            <person name="Lopez-Fernandez M."/>
            <person name="Wu X."/>
            <person name="de Brujin I."/>
            <person name="Lundin D."/>
            <person name="Andersson A."/>
            <person name="Bertilsson S."/>
            <person name="Dopson M."/>
        </authorList>
    </citation>
    <scope>NUCLEOTIDE SEQUENCE</scope>
    <source>
        <strain evidence="3">MM415A02362</strain>
        <strain evidence="2">MM415B00664</strain>
    </source>
</reference>
<dbReference type="Pfam" id="PF13455">
    <property type="entry name" value="MUG113"/>
    <property type="match status" value="1"/>
</dbReference>
<evidence type="ECO:0000313" key="2">
    <source>
        <dbReference type="EMBL" id="QJA63013.1"/>
    </source>
</evidence>
<feature type="domain" description="Bacteriophage T5 Orf172 DNA-binding" evidence="1">
    <location>
        <begin position="7"/>
        <end position="80"/>
    </location>
</feature>
<name>A0A6M3IZN0_9ZZZZ</name>
<proteinExistence type="predicted"/>
<protein>
    <recommendedName>
        <fullName evidence="1">Bacteriophage T5 Orf172 DNA-binding domain-containing protein</fullName>
    </recommendedName>
</protein>